<dbReference type="EMBL" id="BAAADD010000002">
    <property type="protein sequence ID" value="GAA0560820.1"/>
    <property type="molecule type" value="Genomic_DNA"/>
</dbReference>
<dbReference type="Pfam" id="PF10282">
    <property type="entry name" value="Lactonase"/>
    <property type="match status" value="1"/>
</dbReference>
<dbReference type="Gene3D" id="2.130.10.10">
    <property type="entry name" value="YVTN repeat-like/Quinoprotein amine dehydrogenase"/>
    <property type="match status" value="3"/>
</dbReference>
<dbReference type="PANTHER" id="PTHR47197:SF3">
    <property type="entry name" value="DIHYDRO-HEME D1 DEHYDROGENASE"/>
    <property type="match status" value="1"/>
</dbReference>
<dbReference type="Proteomes" id="UP001499951">
    <property type="component" value="Unassembled WGS sequence"/>
</dbReference>
<evidence type="ECO:0000313" key="2">
    <source>
        <dbReference type="EMBL" id="GAA0560820.1"/>
    </source>
</evidence>
<dbReference type="InterPro" id="IPR051200">
    <property type="entry name" value="Host-pathogen_enzymatic-act"/>
</dbReference>
<evidence type="ECO:0000256" key="1">
    <source>
        <dbReference type="SAM" id="SignalP"/>
    </source>
</evidence>
<organism evidence="2 3">
    <name type="scientific">Rhizomicrobium electricum</name>
    <dbReference type="NCBI Taxonomy" id="480070"/>
    <lineage>
        <taxon>Bacteria</taxon>
        <taxon>Pseudomonadati</taxon>
        <taxon>Pseudomonadota</taxon>
        <taxon>Alphaproteobacteria</taxon>
        <taxon>Micropepsales</taxon>
        <taxon>Micropepsaceae</taxon>
        <taxon>Rhizomicrobium</taxon>
    </lineage>
</organism>
<reference evidence="3" key="1">
    <citation type="journal article" date="2019" name="Int. J. Syst. Evol. Microbiol.">
        <title>The Global Catalogue of Microorganisms (GCM) 10K type strain sequencing project: providing services to taxonomists for standard genome sequencing and annotation.</title>
        <authorList>
            <consortium name="The Broad Institute Genomics Platform"/>
            <consortium name="The Broad Institute Genome Sequencing Center for Infectious Disease"/>
            <person name="Wu L."/>
            <person name="Ma J."/>
        </authorList>
    </citation>
    <scope>NUCLEOTIDE SEQUENCE [LARGE SCALE GENOMIC DNA]</scope>
    <source>
        <strain evidence="3">JCM 15089</strain>
    </source>
</reference>
<keyword evidence="1" id="KW-0732">Signal</keyword>
<proteinExistence type="predicted"/>
<feature type="chain" id="PRO_5046890069" description="YncE family protein" evidence="1">
    <location>
        <begin position="21"/>
        <end position="385"/>
    </location>
</feature>
<name>A0ABP3P9F6_9PROT</name>
<gene>
    <name evidence="2" type="ORF">GCM10008942_06550</name>
</gene>
<evidence type="ECO:0000313" key="3">
    <source>
        <dbReference type="Proteomes" id="UP001499951"/>
    </source>
</evidence>
<feature type="signal peptide" evidence="1">
    <location>
        <begin position="1"/>
        <end position="20"/>
    </location>
</feature>
<sequence length="385" mass="38937">MRGVVFGFVAAVALASAASAACSNQGPAVQDVAVPGAPFASVPSADGCTIYVSLRTEDGRGAIAIVSRTGDKPVLTGTVSTPAPLWGLTLTRDGALLIAADGKGATFVDTRAATVQGAIADGGKDTIYTAVTPDETQLFVSDEHSRGIGVIDLAKARSGGFSRDAAASTIPVWLAPVGLAVSPDGKALFATVQIVTQPDLPRTCSDEQGRGGEHHEGALLVIDTQRAKSDPTHAVVAFAYAGCNPVRVALSPKADRAYVTARGSNALLIFDTAKLVTQSKTALIASVPVGKSPVGVAVTPDGKTVVVSNSDRFADDGAHKSVTFVDAAKAETGAAALLGSVDVGAFPRELSITADGGTLIVANARSASITLIDLKTVTLKPATQP</sequence>
<dbReference type="RefSeq" id="WP_166931922.1">
    <property type="nucleotide sequence ID" value="NZ_BAAADD010000002.1"/>
</dbReference>
<protein>
    <recommendedName>
        <fullName evidence="4">YncE family protein</fullName>
    </recommendedName>
</protein>
<keyword evidence="3" id="KW-1185">Reference proteome</keyword>
<evidence type="ECO:0008006" key="4">
    <source>
        <dbReference type="Google" id="ProtNLM"/>
    </source>
</evidence>
<dbReference type="PANTHER" id="PTHR47197">
    <property type="entry name" value="PROTEIN NIRF"/>
    <property type="match status" value="1"/>
</dbReference>
<dbReference type="InterPro" id="IPR011048">
    <property type="entry name" value="Haem_d1_sf"/>
</dbReference>
<dbReference type="SUPFAM" id="SSF51004">
    <property type="entry name" value="C-terminal (heme d1) domain of cytochrome cd1-nitrite reductase"/>
    <property type="match status" value="1"/>
</dbReference>
<dbReference type="InterPro" id="IPR019405">
    <property type="entry name" value="Lactonase_7-beta_prop"/>
</dbReference>
<accession>A0ABP3P9F6</accession>
<dbReference type="InterPro" id="IPR015943">
    <property type="entry name" value="WD40/YVTN_repeat-like_dom_sf"/>
</dbReference>
<comment type="caution">
    <text evidence="2">The sequence shown here is derived from an EMBL/GenBank/DDBJ whole genome shotgun (WGS) entry which is preliminary data.</text>
</comment>
<dbReference type="PROSITE" id="PS51257">
    <property type="entry name" value="PROKAR_LIPOPROTEIN"/>
    <property type="match status" value="1"/>
</dbReference>